<evidence type="ECO:0000313" key="9">
    <source>
        <dbReference type="EMBL" id="RZF38008.1"/>
    </source>
</evidence>
<dbReference type="InterPro" id="IPR036249">
    <property type="entry name" value="Thioredoxin-like_sf"/>
</dbReference>
<dbReference type="STRING" id="195883.A0A482WWZ3"/>
<dbReference type="Gene3D" id="3.40.30.10">
    <property type="entry name" value="Glutaredoxin"/>
    <property type="match status" value="1"/>
</dbReference>
<keyword evidence="10" id="KW-1185">Reference proteome</keyword>
<proteinExistence type="inferred from homology"/>
<evidence type="ECO:0000259" key="8">
    <source>
        <dbReference type="SMART" id="SM00916"/>
    </source>
</evidence>
<reference evidence="9 10" key="1">
    <citation type="journal article" date="2017" name="Gigascience">
        <title>Genome sequence of the small brown planthopper, Laodelphax striatellus.</title>
        <authorList>
            <person name="Zhu J."/>
            <person name="Jiang F."/>
            <person name="Wang X."/>
            <person name="Yang P."/>
            <person name="Bao Y."/>
            <person name="Zhao W."/>
            <person name="Wang W."/>
            <person name="Lu H."/>
            <person name="Wang Q."/>
            <person name="Cui N."/>
            <person name="Li J."/>
            <person name="Chen X."/>
            <person name="Luo L."/>
            <person name="Yu J."/>
            <person name="Kang L."/>
            <person name="Cui F."/>
        </authorList>
    </citation>
    <scope>NUCLEOTIDE SEQUENCE [LARGE SCALE GENOMIC DNA]</scope>
    <source>
        <strain evidence="9">Lst14</strain>
    </source>
</reference>
<dbReference type="PANTHER" id="PTHR13274:SF2">
    <property type="entry name" value="SMALL RIBOSOMAL SUBUNIT PROTEIN MS25"/>
    <property type="match status" value="1"/>
</dbReference>
<gene>
    <name evidence="9" type="ORF">LSTR_LSTR006407</name>
</gene>
<dbReference type="EMBL" id="QKKF02022824">
    <property type="protein sequence ID" value="RZF38008.1"/>
    <property type="molecule type" value="Genomic_DNA"/>
</dbReference>
<evidence type="ECO:0000256" key="7">
    <source>
        <dbReference type="ARBA" id="ARBA00035369"/>
    </source>
</evidence>
<evidence type="ECO:0000256" key="4">
    <source>
        <dbReference type="ARBA" id="ARBA00023128"/>
    </source>
</evidence>
<dbReference type="InParanoid" id="A0A482WWZ3"/>
<evidence type="ECO:0000256" key="2">
    <source>
        <dbReference type="ARBA" id="ARBA00008046"/>
    </source>
</evidence>
<evidence type="ECO:0000313" key="10">
    <source>
        <dbReference type="Proteomes" id="UP000291343"/>
    </source>
</evidence>
<dbReference type="GO" id="GO:1990904">
    <property type="term" value="C:ribonucleoprotein complex"/>
    <property type="evidence" value="ECO:0007669"/>
    <property type="project" value="UniProtKB-KW"/>
</dbReference>
<dbReference type="AlphaFoldDB" id="A0A482WWZ3"/>
<comment type="subcellular location">
    <subcellularLocation>
        <location evidence="1">Mitochondrion</location>
    </subcellularLocation>
</comment>
<dbReference type="SMART" id="SM00916">
    <property type="entry name" value="L51_S25_CI-B8"/>
    <property type="match status" value="1"/>
</dbReference>
<comment type="caution">
    <text evidence="9">The sequence shown here is derived from an EMBL/GenBank/DDBJ whole genome shotgun (WGS) entry which is preliminary data.</text>
</comment>
<dbReference type="SUPFAM" id="SSF52833">
    <property type="entry name" value="Thioredoxin-like"/>
    <property type="match status" value="1"/>
</dbReference>
<organism evidence="9 10">
    <name type="scientific">Laodelphax striatellus</name>
    <name type="common">Small brown planthopper</name>
    <name type="synonym">Delphax striatella</name>
    <dbReference type="NCBI Taxonomy" id="195883"/>
    <lineage>
        <taxon>Eukaryota</taxon>
        <taxon>Metazoa</taxon>
        <taxon>Ecdysozoa</taxon>
        <taxon>Arthropoda</taxon>
        <taxon>Hexapoda</taxon>
        <taxon>Insecta</taxon>
        <taxon>Pterygota</taxon>
        <taxon>Neoptera</taxon>
        <taxon>Paraneoptera</taxon>
        <taxon>Hemiptera</taxon>
        <taxon>Auchenorrhyncha</taxon>
        <taxon>Fulgoroidea</taxon>
        <taxon>Delphacidae</taxon>
        <taxon>Criomorphinae</taxon>
        <taxon>Laodelphax</taxon>
    </lineage>
</organism>
<evidence type="ECO:0000256" key="3">
    <source>
        <dbReference type="ARBA" id="ARBA00022980"/>
    </source>
</evidence>
<evidence type="ECO:0000256" key="6">
    <source>
        <dbReference type="ARBA" id="ARBA00035139"/>
    </source>
</evidence>
<protein>
    <recommendedName>
        <fullName evidence="6">Small ribosomal subunit protein mS25</fullName>
    </recommendedName>
    <alternativeName>
        <fullName evidence="7">28S ribosomal protein S25, mitochondrial</fullName>
    </alternativeName>
</protein>
<dbReference type="SMR" id="A0A482WWZ3"/>
<feature type="domain" description="Ribosomal protein/NADH dehydrogenase" evidence="8">
    <location>
        <begin position="37"/>
        <end position="110"/>
    </location>
</feature>
<dbReference type="GO" id="GO:0005739">
    <property type="term" value="C:mitochondrion"/>
    <property type="evidence" value="ECO:0007669"/>
    <property type="project" value="UniProtKB-SubCell"/>
</dbReference>
<dbReference type="InterPro" id="IPR040049">
    <property type="entry name" value="Ribosomal_mS25/mL61"/>
</dbReference>
<dbReference type="InterPro" id="IPR007741">
    <property type="entry name" value="Ribosomal_mL43/mS25/NADH_DH"/>
</dbReference>
<dbReference type="FunCoup" id="A0A482WWZ3">
    <property type="interactions" value="1031"/>
</dbReference>
<dbReference type="GO" id="GO:0003735">
    <property type="term" value="F:structural constituent of ribosome"/>
    <property type="evidence" value="ECO:0007669"/>
    <property type="project" value="InterPro"/>
</dbReference>
<evidence type="ECO:0000256" key="1">
    <source>
        <dbReference type="ARBA" id="ARBA00004173"/>
    </source>
</evidence>
<dbReference type="Pfam" id="PF05047">
    <property type="entry name" value="L51_S25_CI-B8"/>
    <property type="match status" value="1"/>
</dbReference>
<evidence type="ECO:0000256" key="5">
    <source>
        <dbReference type="ARBA" id="ARBA00023274"/>
    </source>
</evidence>
<dbReference type="OrthoDB" id="5919182at2759"/>
<keyword evidence="4" id="KW-0496">Mitochondrion</keyword>
<sequence>MPFMKGLAPIRRTLQYLEAGRLIFKDRVKIFSVNLNFKGDHHQGARDFVFWHLCQIQYKNPSVQVISYYDLTPSPFISCYFSDGQKMLIDVDEKSKDEILDHVIRVVGKPSDVLQAESKAREKKDNPANFGYMCEKHCICEIEGQIPCPSVVPLPKVMRGKYIVQNMNK</sequence>
<keyword evidence="5" id="KW-0687">Ribonucleoprotein</keyword>
<dbReference type="PANTHER" id="PTHR13274">
    <property type="entry name" value="MITOCHONDRIAL RIBOSOMAL PROTEIN S25"/>
    <property type="match status" value="1"/>
</dbReference>
<accession>A0A482WWZ3</accession>
<dbReference type="GO" id="GO:0005840">
    <property type="term" value="C:ribosome"/>
    <property type="evidence" value="ECO:0007669"/>
    <property type="project" value="UniProtKB-KW"/>
</dbReference>
<dbReference type="Proteomes" id="UP000291343">
    <property type="component" value="Unassembled WGS sequence"/>
</dbReference>
<keyword evidence="3" id="KW-0689">Ribosomal protein</keyword>
<comment type="similarity">
    <text evidence="2">Belongs to the mitochondrion-specific ribosomal protein mS25 family.</text>
</comment>
<name>A0A482WWZ3_LAOST</name>